<dbReference type="GO" id="GO:0008473">
    <property type="term" value="F:ornithine cyclodeaminase activity"/>
    <property type="evidence" value="ECO:0007669"/>
    <property type="project" value="UniProtKB-EC"/>
</dbReference>
<keyword evidence="3" id="KW-1185">Reference proteome</keyword>
<dbReference type="PANTHER" id="PTHR13812:SF19">
    <property type="entry name" value="KETIMINE REDUCTASE MU-CRYSTALLIN"/>
    <property type="match status" value="1"/>
</dbReference>
<dbReference type="OrthoDB" id="41492at2759"/>
<comment type="similarity">
    <text evidence="1">Belongs to the ornithine cyclodeaminase/mu-crystallin family.</text>
</comment>
<sequence>MLSSLRISARRAAAAAPSAGNKLHKGVVASSSAGSSGSIIEQTACRAFATVPGPRLFDYDTVTSVLKQSDAVEAVEAAFGMLAKGKVDVPIPMHIGIDESEKAGPGDCHIKGGYISGTSTWTVKLANVSFYKNVEKGLPAGSGIFVVCDATNGAPLAIFQENRFLTDLRTGAAGAVSVKHFAARHHKKVGFVGAGVIAAAMARGSKCVHEFDEGFAYGLDVVKTKEWADEIEAELGYKVVELDWLRPHATIIASGSDQPTKNEIPAEVQKASKMVCDLVRQCEQVGELRSAIKAGVMTRDDVYAEIGDVVNGDKPGRTGEELILVDLTGTGAQDAAIGQVAWDILSKH</sequence>
<dbReference type="InterPro" id="IPR023401">
    <property type="entry name" value="ODC_N"/>
</dbReference>
<dbReference type="Proteomes" id="UP000002630">
    <property type="component" value="Unassembled WGS sequence"/>
</dbReference>
<dbReference type="PANTHER" id="PTHR13812">
    <property type="entry name" value="KETIMINE REDUCTASE MU-CRYSTALLIN"/>
    <property type="match status" value="1"/>
</dbReference>
<dbReference type="Pfam" id="PF02423">
    <property type="entry name" value="OCD_Mu_crystall"/>
    <property type="match status" value="2"/>
</dbReference>
<reference evidence="2 3" key="1">
    <citation type="journal article" date="2010" name="Nature">
        <title>The Ectocarpus genome and the independent evolution of multicellularity in brown algae.</title>
        <authorList>
            <person name="Cock J.M."/>
            <person name="Sterck L."/>
            <person name="Rouze P."/>
            <person name="Scornet D."/>
            <person name="Allen A.E."/>
            <person name="Amoutzias G."/>
            <person name="Anthouard V."/>
            <person name="Artiguenave F."/>
            <person name="Aury J.M."/>
            <person name="Badger J.H."/>
            <person name="Beszteri B."/>
            <person name="Billiau K."/>
            <person name="Bonnet E."/>
            <person name="Bothwell J.H."/>
            <person name="Bowler C."/>
            <person name="Boyen C."/>
            <person name="Brownlee C."/>
            <person name="Carrano C.J."/>
            <person name="Charrier B."/>
            <person name="Cho G.Y."/>
            <person name="Coelho S.M."/>
            <person name="Collen J."/>
            <person name="Corre E."/>
            <person name="Da Silva C."/>
            <person name="Delage L."/>
            <person name="Delaroque N."/>
            <person name="Dittami S.M."/>
            <person name="Doulbeau S."/>
            <person name="Elias M."/>
            <person name="Farnham G."/>
            <person name="Gachon C.M."/>
            <person name="Gschloessl B."/>
            <person name="Heesch S."/>
            <person name="Jabbari K."/>
            <person name="Jubin C."/>
            <person name="Kawai H."/>
            <person name="Kimura K."/>
            <person name="Kloareg B."/>
            <person name="Kupper F.C."/>
            <person name="Lang D."/>
            <person name="Le Bail A."/>
            <person name="Leblanc C."/>
            <person name="Lerouge P."/>
            <person name="Lohr M."/>
            <person name="Lopez P.J."/>
            <person name="Martens C."/>
            <person name="Maumus F."/>
            <person name="Michel G."/>
            <person name="Miranda-Saavedra D."/>
            <person name="Morales J."/>
            <person name="Moreau H."/>
            <person name="Motomura T."/>
            <person name="Nagasato C."/>
            <person name="Napoli C.A."/>
            <person name="Nelson D.R."/>
            <person name="Nyvall-Collen P."/>
            <person name="Peters A.F."/>
            <person name="Pommier C."/>
            <person name="Potin P."/>
            <person name="Poulain J."/>
            <person name="Quesneville H."/>
            <person name="Read B."/>
            <person name="Rensing S.A."/>
            <person name="Ritter A."/>
            <person name="Rousvoal S."/>
            <person name="Samanta M."/>
            <person name="Samson G."/>
            <person name="Schroeder D.C."/>
            <person name="Segurens B."/>
            <person name="Strittmatter M."/>
            <person name="Tonon T."/>
            <person name="Tregear J.W."/>
            <person name="Valentin K."/>
            <person name="von Dassow P."/>
            <person name="Yamagishi T."/>
            <person name="Van de Peer Y."/>
            <person name="Wincker P."/>
        </authorList>
    </citation>
    <scope>NUCLEOTIDE SEQUENCE [LARGE SCALE GENOMIC DNA]</scope>
    <source>
        <strain evidence="3">Ec32 / CCAP1310/4</strain>
    </source>
</reference>
<organism evidence="2 3">
    <name type="scientific">Ectocarpus siliculosus</name>
    <name type="common">Brown alga</name>
    <name type="synonym">Conferva siliculosa</name>
    <dbReference type="NCBI Taxonomy" id="2880"/>
    <lineage>
        <taxon>Eukaryota</taxon>
        <taxon>Sar</taxon>
        <taxon>Stramenopiles</taxon>
        <taxon>Ochrophyta</taxon>
        <taxon>PX clade</taxon>
        <taxon>Phaeophyceae</taxon>
        <taxon>Ectocarpales</taxon>
        <taxon>Ectocarpaceae</taxon>
        <taxon>Ectocarpus</taxon>
    </lineage>
</organism>
<dbReference type="AlphaFoldDB" id="D8LRH6"/>
<dbReference type="EMBL" id="FN649760">
    <property type="protein sequence ID" value="CBN75077.1"/>
    <property type="molecule type" value="Genomic_DNA"/>
</dbReference>
<dbReference type="GO" id="GO:0005737">
    <property type="term" value="C:cytoplasm"/>
    <property type="evidence" value="ECO:0007669"/>
    <property type="project" value="TreeGrafter"/>
</dbReference>
<evidence type="ECO:0000313" key="2">
    <source>
        <dbReference type="EMBL" id="CBN75077.1"/>
    </source>
</evidence>
<keyword evidence="2" id="KW-0456">Lyase</keyword>
<evidence type="ECO:0000256" key="1">
    <source>
        <dbReference type="ARBA" id="ARBA00008903"/>
    </source>
</evidence>
<name>D8LRH6_ECTSI</name>
<dbReference type="EC" id="4.3.1.12" evidence="2"/>
<dbReference type="Gene3D" id="3.40.50.720">
    <property type="entry name" value="NAD(P)-binding Rossmann-like Domain"/>
    <property type="match status" value="1"/>
</dbReference>
<protein>
    <submittedName>
        <fullName evidence="2">Ornithine cyclodeaminase</fullName>
        <ecNumber evidence="2">4.3.1.12</ecNumber>
    </submittedName>
</protein>
<dbReference type="PIRSF" id="PIRSF001439">
    <property type="entry name" value="CryM"/>
    <property type="match status" value="1"/>
</dbReference>
<accession>D8LRH6</accession>
<dbReference type="InParanoid" id="D8LRH6"/>
<dbReference type="InterPro" id="IPR003462">
    <property type="entry name" value="ODC_Mu_crystall"/>
</dbReference>
<dbReference type="Gene3D" id="3.30.1780.10">
    <property type="entry name" value="ornithine cyclodeaminase, domain 1"/>
    <property type="match status" value="1"/>
</dbReference>
<gene>
    <name evidence="2" type="primary">OCD</name>
    <name evidence="2" type="ORF">Esi_0066_0084</name>
</gene>
<dbReference type="SUPFAM" id="SSF51735">
    <property type="entry name" value="NAD(P)-binding Rossmann-fold domains"/>
    <property type="match status" value="1"/>
</dbReference>
<dbReference type="InterPro" id="IPR036291">
    <property type="entry name" value="NAD(P)-bd_dom_sf"/>
</dbReference>
<dbReference type="STRING" id="2880.D8LRH6"/>
<proteinExistence type="inferred from homology"/>
<evidence type="ECO:0000313" key="3">
    <source>
        <dbReference type="Proteomes" id="UP000002630"/>
    </source>
</evidence>